<dbReference type="InterPro" id="IPR029463">
    <property type="entry name" value="Lys_MEP"/>
</dbReference>
<organism evidence="2 3">
    <name type="scientific">Xenopus laevis</name>
    <name type="common">African clawed frog</name>
    <dbReference type="NCBI Taxonomy" id="8355"/>
    <lineage>
        <taxon>Eukaryota</taxon>
        <taxon>Metazoa</taxon>
        <taxon>Chordata</taxon>
        <taxon>Craniata</taxon>
        <taxon>Vertebrata</taxon>
        <taxon>Euteleostomi</taxon>
        <taxon>Amphibia</taxon>
        <taxon>Batrachia</taxon>
        <taxon>Anura</taxon>
        <taxon>Pipoidea</taxon>
        <taxon>Pipidae</taxon>
        <taxon>Xenopodinae</taxon>
        <taxon>Xenopus</taxon>
        <taxon>Xenopus</taxon>
    </lineage>
</organism>
<dbReference type="OrthoDB" id="8896123at2759"/>
<dbReference type="AlphaFoldDB" id="A0A8J1LV64"/>
<reference evidence="3" key="1">
    <citation type="submission" date="2025-08" db="UniProtKB">
        <authorList>
            <consortium name="RefSeq"/>
        </authorList>
    </citation>
    <scope>IDENTIFICATION</scope>
    <source>
        <strain evidence="3">J_2021</strain>
        <tissue evidence="3">Erythrocytes</tissue>
    </source>
</reference>
<dbReference type="SUPFAM" id="SSF55486">
    <property type="entry name" value="Metalloproteases ('zincins'), catalytic domain"/>
    <property type="match status" value="1"/>
</dbReference>
<name>A0A8J1LV64_XENLA</name>
<accession>A0A8J1LV64</accession>
<dbReference type="Pfam" id="PF14521">
    <property type="entry name" value="Aspzincin_M35"/>
    <property type="match status" value="1"/>
</dbReference>
<dbReference type="Proteomes" id="UP000186698">
    <property type="component" value="Chromosome 9_10L"/>
</dbReference>
<evidence type="ECO:0000313" key="2">
    <source>
        <dbReference type="Proteomes" id="UP000186698"/>
    </source>
</evidence>
<sequence length="250" mass="29673">MMEKWLRLFLVAKHVSPLSEDERKVAEEAKERTLHILHDALKKRDDLLVEKPEEHAKRDTYPLISLELVQDLIRELEKVTFMKDNNPEKEEKTIAYVYSSSSARTIYLCPLFWKEKKYLALDSQLGTLIHEVSHFLGYKDRHTEKTTESQAQLHRALTTYEIALAFERYLNHDEQYENNYYSCCGETSRDSVCKYSLMAFILRYNRWTIIPKHLSSLSENERKVTELTEILLRIKRDVLEIKSIAEMFIH</sequence>
<keyword evidence="2" id="KW-1185">Reference proteome</keyword>
<proteinExistence type="predicted"/>
<dbReference type="InterPro" id="IPR024079">
    <property type="entry name" value="MetalloPept_cat_dom_sf"/>
</dbReference>
<evidence type="ECO:0000313" key="3">
    <source>
        <dbReference type="RefSeq" id="XP_041433234.1"/>
    </source>
</evidence>
<evidence type="ECO:0000259" key="1">
    <source>
        <dbReference type="SMART" id="SM01351"/>
    </source>
</evidence>
<dbReference type="KEGG" id="xla:121398285"/>
<dbReference type="Gene3D" id="3.40.390.10">
    <property type="entry name" value="Collagenase (Catalytic Domain)"/>
    <property type="match status" value="1"/>
</dbReference>
<protein>
    <submittedName>
        <fullName evidence="3">Uncharacterized protein LOC121398285</fullName>
    </submittedName>
</protein>
<feature type="domain" description="Lysine-specific metallo-endopeptidase" evidence="1">
    <location>
        <begin position="45"/>
        <end position="163"/>
    </location>
</feature>
<dbReference type="RefSeq" id="XP_041433234.1">
    <property type="nucleotide sequence ID" value="XM_041577300.1"/>
</dbReference>
<dbReference type="GO" id="GO:0004222">
    <property type="term" value="F:metalloendopeptidase activity"/>
    <property type="evidence" value="ECO:0007669"/>
    <property type="project" value="InterPro"/>
</dbReference>
<dbReference type="GeneID" id="121398285"/>
<gene>
    <name evidence="3" type="primary">LOC121398285</name>
</gene>
<dbReference type="SMART" id="SM01351">
    <property type="entry name" value="Aspzincin_M35"/>
    <property type="match status" value="1"/>
</dbReference>